<protein>
    <submittedName>
        <fullName evidence="2">Uncharacterized protein</fullName>
    </submittedName>
</protein>
<dbReference type="EMBL" id="BMAO01033995">
    <property type="protein sequence ID" value="GFQ93268.1"/>
    <property type="molecule type" value="Genomic_DNA"/>
</dbReference>
<evidence type="ECO:0000313" key="3">
    <source>
        <dbReference type="Proteomes" id="UP000887116"/>
    </source>
</evidence>
<feature type="compositionally biased region" description="Polar residues" evidence="1">
    <location>
        <begin position="168"/>
        <end position="177"/>
    </location>
</feature>
<feature type="compositionally biased region" description="Low complexity" evidence="1">
    <location>
        <begin position="149"/>
        <end position="160"/>
    </location>
</feature>
<evidence type="ECO:0000256" key="1">
    <source>
        <dbReference type="SAM" id="MobiDB-lite"/>
    </source>
</evidence>
<accession>A0A8X6GZR7</accession>
<evidence type="ECO:0000313" key="2">
    <source>
        <dbReference type="EMBL" id="GFQ93268.1"/>
    </source>
</evidence>
<dbReference type="OrthoDB" id="6428255at2759"/>
<feature type="compositionally biased region" description="Basic and acidic residues" evidence="1">
    <location>
        <begin position="54"/>
        <end position="70"/>
    </location>
</feature>
<keyword evidence="3" id="KW-1185">Reference proteome</keyword>
<feature type="region of interest" description="Disordered" evidence="1">
    <location>
        <begin position="1"/>
        <end position="82"/>
    </location>
</feature>
<gene>
    <name evidence="2" type="primary">AVEN_19880_1</name>
    <name evidence="2" type="ORF">TNCT_590931</name>
</gene>
<name>A0A8X6GZR7_TRICU</name>
<sequence length="244" mass="27217">MEGLTKNSRLSRQGSRVRRHRSQEWQDYSSSDNEDHHHVDSRAYRYPTADEPYEEQRASENRKHGLDRGRGRGNINGRSYSHSSMELLTGGRNYFSGSDEALAAVENDIIYQPAAPPIMNSSTPMPTQGKYSGYGSLPRQPNQDIPRDQQQSPLQSQQPSGGRDSRRGSANTLQSGPPGTPRGRMSLSLRRGPSSSSTSDNNSDATFTDTEFNASRRGLQSQSGKFFSCFIILFGKWFAEFNAK</sequence>
<feature type="region of interest" description="Disordered" evidence="1">
    <location>
        <begin position="114"/>
        <end position="218"/>
    </location>
</feature>
<feature type="compositionally biased region" description="Polar residues" evidence="1">
    <location>
        <begin position="205"/>
        <end position="218"/>
    </location>
</feature>
<organism evidence="2 3">
    <name type="scientific">Trichonephila clavata</name>
    <name type="common">Joro spider</name>
    <name type="synonym">Nephila clavata</name>
    <dbReference type="NCBI Taxonomy" id="2740835"/>
    <lineage>
        <taxon>Eukaryota</taxon>
        <taxon>Metazoa</taxon>
        <taxon>Ecdysozoa</taxon>
        <taxon>Arthropoda</taxon>
        <taxon>Chelicerata</taxon>
        <taxon>Arachnida</taxon>
        <taxon>Araneae</taxon>
        <taxon>Araneomorphae</taxon>
        <taxon>Entelegynae</taxon>
        <taxon>Araneoidea</taxon>
        <taxon>Nephilidae</taxon>
        <taxon>Trichonephila</taxon>
    </lineage>
</organism>
<proteinExistence type="predicted"/>
<feature type="compositionally biased region" description="Polar residues" evidence="1">
    <location>
        <begin position="119"/>
        <end position="130"/>
    </location>
</feature>
<dbReference type="AlphaFoldDB" id="A0A8X6GZR7"/>
<dbReference type="Proteomes" id="UP000887116">
    <property type="component" value="Unassembled WGS sequence"/>
</dbReference>
<comment type="caution">
    <text evidence="2">The sequence shown here is derived from an EMBL/GenBank/DDBJ whole genome shotgun (WGS) entry which is preliminary data.</text>
</comment>
<feature type="compositionally biased region" description="Low complexity" evidence="1">
    <location>
        <begin position="181"/>
        <end position="204"/>
    </location>
</feature>
<feature type="compositionally biased region" description="Polar residues" evidence="1">
    <location>
        <begin position="1"/>
        <end position="14"/>
    </location>
</feature>
<feature type="compositionally biased region" description="Basic and acidic residues" evidence="1">
    <location>
        <begin position="33"/>
        <end position="43"/>
    </location>
</feature>
<reference evidence="2" key="1">
    <citation type="submission" date="2020-07" db="EMBL/GenBank/DDBJ databases">
        <title>Multicomponent nature underlies the extraordinary mechanical properties of spider dragline silk.</title>
        <authorList>
            <person name="Kono N."/>
            <person name="Nakamura H."/>
            <person name="Mori M."/>
            <person name="Yoshida Y."/>
            <person name="Ohtoshi R."/>
            <person name="Malay A.D."/>
            <person name="Moran D.A.P."/>
            <person name="Tomita M."/>
            <person name="Numata K."/>
            <person name="Arakawa K."/>
        </authorList>
    </citation>
    <scope>NUCLEOTIDE SEQUENCE</scope>
</reference>